<accession>A0A7Z6RE00</accession>
<proteinExistence type="predicted"/>
<organism evidence="1 2">
    <name type="scientific">Streptococcus agalactiae</name>
    <dbReference type="NCBI Taxonomy" id="1311"/>
    <lineage>
        <taxon>Bacteria</taxon>
        <taxon>Bacillati</taxon>
        <taxon>Bacillota</taxon>
        <taxon>Bacilli</taxon>
        <taxon>Lactobacillales</taxon>
        <taxon>Streptococcaceae</taxon>
        <taxon>Streptococcus</taxon>
    </lineage>
</organism>
<protein>
    <submittedName>
        <fullName evidence="1">Class C sortase</fullName>
    </submittedName>
</protein>
<dbReference type="Proteomes" id="UP000256718">
    <property type="component" value="Unassembled WGS sequence"/>
</dbReference>
<evidence type="ECO:0000313" key="1">
    <source>
        <dbReference type="EMBL" id="RDY91441.1"/>
    </source>
</evidence>
<dbReference type="AlphaFoldDB" id="A0A7Z6RE00"/>
<dbReference type="EMBL" id="QHGZ01000016">
    <property type="protein sequence ID" value="RDY91441.1"/>
    <property type="molecule type" value="Genomic_DNA"/>
</dbReference>
<evidence type="ECO:0000313" key="2">
    <source>
        <dbReference type="Proteomes" id="UP000256718"/>
    </source>
</evidence>
<reference evidence="1 2" key="1">
    <citation type="journal article" date="2018" name="Emerg. Microbes Infect.">
        <title>Phenotypic and molecular analysis of nontypeable Group B streptococci: identification of cps2a and hybrid cps2a/cps5 Group B streptococcal capsule gene clusters.</title>
        <authorList>
            <person name="Alhhazmi A."/>
            <person name="Tyrrell G.J."/>
        </authorList>
    </citation>
    <scope>NUCLEOTIDE SEQUENCE [LARGE SCALE GENOMIC DNA]</scope>
    <source>
        <strain evidence="1 2">PLGBS17</strain>
    </source>
</reference>
<comment type="caution">
    <text evidence="1">The sequence shown here is derived from an EMBL/GenBank/DDBJ whole genome shotgun (WGS) entry which is preliminary data.</text>
</comment>
<feature type="non-terminal residue" evidence="1">
    <location>
        <position position="29"/>
    </location>
</feature>
<gene>
    <name evidence="1" type="ORF">C4618_00660</name>
</gene>
<sequence length="29" mass="3347">MGGKFQKNLKKSVVLNRWMNVGLILLFLV</sequence>
<name>A0A7Z6RE00_STRAG</name>